<organism evidence="1 2">
    <name type="scientific">Raoultella planticola</name>
    <name type="common">Klebsiella planticola</name>
    <dbReference type="NCBI Taxonomy" id="575"/>
    <lineage>
        <taxon>Bacteria</taxon>
        <taxon>Pseudomonadati</taxon>
        <taxon>Pseudomonadota</taxon>
        <taxon>Gammaproteobacteria</taxon>
        <taxon>Enterobacterales</taxon>
        <taxon>Enterobacteriaceae</taxon>
        <taxon>Klebsiella/Raoultella group</taxon>
        <taxon>Raoultella</taxon>
    </lineage>
</organism>
<sequence length="77" mass="8580">MSARKNDDSVVTASIPLDFRHDWLGVLSMDFSVREMKAFLVSAIKGGQEGEYQLYDSRVEPDSFLSVGECIEPVVLP</sequence>
<proteinExistence type="predicted"/>
<dbReference type="EMBL" id="CAADJE010000012">
    <property type="protein sequence ID" value="VFS58684.1"/>
    <property type="molecule type" value="Genomic_DNA"/>
</dbReference>
<protein>
    <submittedName>
        <fullName evidence="1">Putative diguanylate cyclase YedQ</fullName>
    </submittedName>
</protein>
<name>A0A485ACM2_RAOPL</name>
<dbReference type="AlphaFoldDB" id="A0A485ACM2"/>
<evidence type="ECO:0000313" key="1">
    <source>
        <dbReference type="EMBL" id="VFS58684.1"/>
    </source>
</evidence>
<accession>A0A485ACM2</accession>
<reference evidence="1 2" key="1">
    <citation type="submission" date="2019-03" db="EMBL/GenBank/DDBJ databases">
        <authorList>
            <consortium name="Pathogen Informatics"/>
        </authorList>
    </citation>
    <scope>NUCLEOTIDE SEQUENCE [LARGE SCALE GENOMIC DNA]</scope>
    <source>
        <strain evidence="1 2">NCTC12998</strain>
    </source>
</reference>
<evidence type="ECO:0000313" key="2">
    <source>
        <dbReference type="Proteomes" id="UP000345637"/>
    </source>
</evidence>
<gene>
    <name evidence="1" type="ORF">NCTC12998_00870</name>
</gene>
<dbReference type="Proteomes" id="UP000345637">
    <property type="component" value="Unassembled WGS sequence"/>
</dbReference>